<dbReference type="Gene3D" id="2.80.10.50">
    <property type="match status" value="1"/>
</dbReference>
<name>A0A9N9D2K2_9GLOM</name>
<dbReference type="Proteomes" id="UP000789342">
    <property type="component" value="Unassembled WGS sequence"/>
</dbReference>
<dbReference type="AlphaFoldDB" id="A0A9N9D2K2"/>
<sequence length="105" mass="11956">MNKEKNDQNQQWKLLPTTTPDVYFISKYVPGPGGTEMCVTWVQSQKFFQLKPRDFADTKQYFRFEQVLGGNTTSIYSADDNSVYAVHSDYLVGPGATDTQWSITS</sequence>
<comment type="caution">
    <text evidence="1">The sequence shown here is derived from an EMBL/GenBank/DDBJ whole genome shotgun (WGS) entry which is preliminary data.</text>
</comment>
<evidence type="ECO:0000313" key="1">
    <source>
        <dbReference type="EMBL" id="CAG8620855.1"/>
    </source>
</evidence>
<protein>
    <submittedName>
        <fullName evidence="1">18643_t:CDS:1</fullName>
    </submittedName>
</protein>
<dbReference type="InterPro" id="IPR035992">
    <property type="entry name" value="Ricin_B-like_lectins"/>
</dbReference>
<accession>A0A9N9D2K2</accession>
<gene>
    <name evidence="1" type="ORF">AMORRO_LOCUS8655</name>
</gene>
<reference evidence="1" key="1">
    <citation type="submission" date="2021-06" db="EMBL/GenBank/DDBJ databases">
        <authorList>
            <person name="Kallberg Y."/>
            <person name="Tangrot J."/>
            <person name="Rosling A."/>
        </authorList>
    </citation>
    <scope>NUCLEOTIDE SEQUENCE</scope>
    <source>
        <strain evidence="1">CL551</strain>
    </source>
</reference>
<keyword evidence="2" id="KW-1185">Reference proteome</keyword>
<evidence type="ECO:0000313" key="2">
    <source>
        <dbReference type="Proteomes" id="UP000789342"/>
    </source>
</evidence>
<dbReference type="EMBL" id="CAJVPV010007582">
    <property type="protein sequence ID" value="CAG8620855.1"/>
    <property type="molecule type" value="Genomic_DNA"/>
</dbReference>
<dbReference type="SUPFAM" id="SSF50370">
    <property type="entry name" value="Ricin B-like lectins"/>
    <property type="match status" value="1"/>
</dbReference>
<organism evidence="1 2">
    <name type="scientific">Acaulospora morrowiae</name>
    <dbReference type="NCBI Taxonomy" id="94023"/>
    <lineage>
        <taxon>Eukaryota</taxon>
        <taxon>Fungi</taxon>
        <taxon>Fungi incertae sedis</taxon>
        <taxon>Mucoromycota</taxon>
        <taxon>Glomeromycotina</taxon>
        <taxon>Glomeromycetes</taxon>
        <taxon>Diversisporales</taxon>
        <taxon>Acaulosporaceae</taxon>
        <taxon>Acaulospora</taxon>
    </lineage>
</organism>
<proteinExistence type="predicted"/>